<dbReference type="RefSeq" id="XP_007773803.1">
    <property type="nucleotide sequence ID" value="XM_007775613.1"/>
</dbReference>
<protein>
    <recommendedName>
        <fullName evidence="4">F-box domain-containing protein</fullName>
    </recommendedName>
</protein>
<evidence type="ECO:0000313" key="2">
    <source>
        <dbReference type="EMBL" id="EIW75779.1"/>
    </source>
</evidence>
<dbReference type="KEGG" id="cput:CONPUDRAFT_146915"/>
<feature type="region of interest" description="Disordered" evidence="1">
    <location>
        <begin position="558"/>
        <end position="580"/>
    </location>
</feature>
<evidence type="ECO:0000313" key="3">
    <source>
        <dbReference type="Proteomes" id="UP000053558"/>
    </source>
</evidence>
<sequence length="625" mass="69280">MAAGKDDVQGGLISQVTDLSLQETCSTPLPNAQEPAMFFLPEETLIAIFDIAIRLNDSLHICAASPSNTIDARPYAFVLAQVCAYWRQLVVSTSSLWSLISYRARTWRPELVNPQIERSGPYPLDVVFIASTIEEESDMDEEVSVANAFVSLVSPLVARFRVVHFDVHDHRSFESILHLLGRNDAPLSKDLGVFVSTAPPAFDVSSHMQMDWEDTEATAKCMGLTHPLLRSISLQDLYLPSFPMHMLVNVTRVELNFTGSQSHSHQYEPKLVHLLQFLNATPRLEDLILECGSKFKCLSPSTLSDSFGLPGRVELPNLRNFTWTNALPYSVKSVMNSLSTPRLESWKLSIRVRQNTATMNVSVRVLIPSLKELYVECVDREGLETAFGRLGLPSVERFEVVYVPLSKPKSKLSIQPAPPVFPYISGLFVAPCLQNLTHLSVCGFAIPKSYVPGGIGEFELMYMPSLRCLSFIECTGAAPFLGQLAAPNESIKVGVNVCPRLREVTIVGCADVDREDVEELLRSRSQRCQREEIQKIVQTKGDAQEALLLGRKIVPLRRPKRAGPGAATHGAPTPPAGVSNAEAPSYEAFIPAQLERLHIEDCELVTEGDATTLEDMDYGTMNFYW</sequence>
<dbReference type="Gene3D" id="3.80.10.10">
    <property type="entry name" value="Ribonuclease Inhibitor"/>
    <property type="match status" value="1"/>
</dbReference>
<dbReference type="EMBL" id="JH711587">
    <property type="protein sequence ID" value="EIW75779.1"/>
    <property type="molecule type" value="Genomic_DNA"/>
</dbReference>
<evidence type="ECO:0000256" key="1">
    <source>
        <dbReference type="SAM" id="MobiDB-lite"/>
    </source>
</evidence>
<dbReference type="InterPro" id="IPR032675">
    <property type="entry name" value="LRR_dom_sf"/>
</dbReference>
<dbReference type="OrthoDB" id="2866718at2759"/>
<evidence type="ECO:0008006" key="4">
    <source>
        <dbReference type="Google" id="ProtNLM"/>
    </source>
</evidence>
<organism evidence="2 3">
    <name type="scientific">Coniophora puteana (strain RWD-64-598)</name>
    <name type="common">Brown rot fungus</name>
    <dbReference type="NCBI Taxonomy" id="741705"/>
    <lineage>
        <taxon>Eukaryota</taxon>
        <taxon>Fungi</taxon>
        <taxon>Dikarya</taxon>
        <taxon>Basidiomycota</taxon>
        <taxon>Agaricomycotina</taxon>
        <taxon>Agaricomycetes</taxon>
        <taxon>Agaricomycetidae</taxon>
        <taxon>Boletales</taxon>
        <taxon>Coniophorineae</taxon>
        <taxon>Coniophoraceae</taxon>
        <taxon>Coniophora</taxon>
    </lineage>
</organism>
<comment type="caution">
    <text evidence="2">The sequence shown here is derived from an EMBL/GenBank/DDBJ whole genome shotgun (WGS) entry which is preliminary data.</text>
</comment>
<proteinExistence type="predicted"/>
<feature type="compositionally biased region" description="Low complexity" evidence="1">
    <location>
        <begin position="562"/>
        <end position="571"/>
    </location>
</feature>
<reference evidence="3" key="1">
    <citation type="journal article" date="2012" name="Science">
        <title>The Paleozoic origin of enzymatic lignin decomposition reconstructed from 31 fungal genomes.</title>
        <authorList>
            <person name="Floudas D."/>
            <person name="Binder M."/>
            <person name="Riley R."/>
            <person name="Barry K."/>
            <person name="Blanchette R.A."/>
            <person name="Henrissat B."/>
            <person name="Martinez A.T."/>
            <person name="Otillar R."/>
            <person name="Spatafora J.W."/>
            <person name="Yadav J.S."/>
            <person name="Aerts A."/>
            <person name="Benoit I."/>
            <person name="Boyd A."/>
            <person name="Carlson A."/>
            <person name="Copeland A."/>
            <person name="Coutinho P.M."/>
            <person name="de Vries R.P."/>
            <person name="Ferreira P."/>
            <person name="Findley K."/>
            <person name="Foster B."/>
            <person name="Gaskell J."/>
            <person name="Glotzer D."/>
            <person name="Gorecki P."/>
            <person name="Heitman J."/>
            <person name="Hesse C."/>
            <person name="Hori C."/>
            <person name="Igarashi K."/>
            <person name="Jurgens J.A."/>
            <person name="Kallen N."/>
            <person name="Kersten P."/>
            <person name="Kohler A."/>
            <person name="Kuees U."/>
            <person name="Kumar T.K.A."/>
            <person name="Kuo A."/>
            <person name="LaButti K."/>
            <person name="Larrondo L.F."/>
            <person name="Lindquist E."/>
            <person name="Ling A."/>
            <person name="Lombard V."/>
            <person name="Lucas S."/>
            <person name="Lundell T."/>
            <person name="Martin R."/>
            <person name="McLaughlin D.J."/>
            <person name="Morgenstern I."/>
            <person name="Morin E."/>
            <person name="Murat C."/>
            <person name="Nagy L.G."/>
            <person name="Nolan M."/>
            <person name="Ohm R.A."/>
            <person name="Patyshakuliyeva A."/>
            <person name="Rokas A."/>
            <person name="Ruiz-Duenas F.J."/>
            <person name="Sabat G."/>
            <person name="Salamov A."/>
            <person name="Samejima M."/>
            <person name="Schmutz J."/>
            <person name="Slot J.C."/>
            <person name="St John F."/>
            <person name="Stenlid J."/>
            <person name="Sun H."/>
            <person name="Sun S."/>
            <person name="Syed K."/>
            <person name="Tsang A."/>
            <person name="Wiebenga A."/>
            <person name="Young D."/>
            <person name="Pisabarro A."/>
            <person name="Eastwood D.C."/>
            <person name="Martin F."/>
            <person name="Cullen D."/>
            <person name="Grigoriev I.V."/>
            <person name="Hibbett D.S."/>
        </authorList>
    </citation>
    <scope>NUCLEOTIDE SEQUENCE [LARGE SCALE GENOMIC DNA]</scope>
    <source>
        <strain evidence="3">RWD-64-598 SS2</strain>
    </source>
</reference>
<dbReference type="GeneID" id="19202256"/>
<dbReference type="AlphaFoldDB" id="A0A5M3M9D8"/>
<keyword evidence="3" id="KW-1185">Reference proteome</keyword>
<dbReference type="Proteomes" id="UP000053558">
    <property type="component" value="Unassembled WGS sequence"/>
</dbReference>
<gene>
    <name evidence="2" type="ORF">CONPUDRAFT_146915</name>
</gene>
<name>A0A5M3M9D8_CONPW</name>
<accession>A0A5M3M9D8</accession>